<reference evidence="1" key="1">
    <citation type="submission" date="2021-01" db="EMBL/GenBank/DDBJ databases">
        <authorList>
            <consortium name="Genoscope - CEA"/>
            <person name="William W."/>
        </authorList>
    </citation>
    <scope>NUCLEOTIDE SEQUENCE</scope>
</reference>
<dbReference type="AlphaFoldDB" id="A0A8S1KHG5"/>
<accession>A0A8S1KHG5</accession>
<protein>
    <submittedName>
        <fullName evidence="1">Uncharacterized protein</fullName>
    </submittedName>
</protein>
<evidence type="ECO:0000313" key="1">
    <source>
        <dbReference type="EMBL" id="CAD8054548.1"/>
    </source>
</evidence>
<name>A0A8S1KHG5_9CILI</name>
<proteinExistence type="predicted"/>
<comment type="caution">
    <text evidence="1">The sequence shown here is derived from an EMBL/GenBank/DDBJ whole genome shotgun (WGS) entry which is preliminary data.</text>
</comment>
<gene>
    <name evidence="1" type="ORF">PSON_ATCC_30995.1.T0080351</name>
</gene>
<organism evidence="1 2">
    <name type="scientific">Paramecium sonneborni</name>
    <dbReference type="NCBI Taxonomy" id="65129"/>
    <lineage>
        <taxon>Eukaryota</taxon>
        <taxon>Sar</taxon>
        <taxon>Alveolata</taxon>
        <taxon>Ciliophora</taxon>
        <taxon>Intramacronucleata</taxon>
        <taxon>Oligohymenophorea</taxon>
        <taxon>Peniculida</taxon>
        <taxon>Parameciidae</taxon>
        <taxon>Paramecium</taxon>
    </lineage>
</organism>
<sequence length="222" mass="26320">MSNCKLVCFSINGKLGESFQELNKRYNRYSISEFNLKLRNQQSLKKTKELKQKDDKNQIVEQDFCNIELCLDQSYDQIRIIKIISINHNQKKRIRISAKCTSIKNYRIINQMIFQLKNSLKPCKKIMLQNYNESKNQIVNISQTFIKQMIETKGFFRIIEHMSIKRSSLYLHLNLIKGSEGAELFRKLVDNKNMQICLIIYQDVVDEIQLLFLNNSLKQIKI</sequence>
<evidence type="ECO:0000313" key="2">
    <source>
        <dbReference type="Proteomes" id="UP000692954"/>
    </source>
</evidence>
<dbReference type="EMBL" id="CAJJDN010000008">
    <property type="protein sequence ID" value="CAD8054548.1"/>
    <property type="molecule type" value="Genomic_DNA"/>
</dbReference>
<keyword evidence="2" id="KW-1185">Reference proteome</keyword>
<dbReference type="Proteomes" id="UP000692954">
    <property type="component" value="Unassembled WGS sequence"/>
</dbReference>